<accession>A0A1M7C1U4</accession>
<evidence type="ECO:0000313" key="7">
    <source>
        <dbReference type="EMBL" id="SHL61133.1"/>
    </source>
</evidence>
<dbReference type="PANTHER" id="PTHR30024:SF7">
    <property type="entry name" value="NITRATE_NITRITE BINDING PROTEIN NRTA"/>
    <property type="match status" value="1"/>
</dbReference>
<dbReference type="SUPFAM" id="SSF53850">
    <property type="entry name" value="Periplasmic binding protein-like II"/>
    <property type="match status" value="1"/>
</dbReference>
<evidence type="ECO:0000256" key="3">
    <source>
        <dbReference type="ARBA" id="ARBA00022475"/>
    </source>
</evidence>
<dbReference type="OrthoDB" id="570524at2"/>
<protein>
    <submittedName>
        <fullName evidence="7">Nitrate/nitrite transport system substrate-binding protein</fullName>
    </submittedName>
</protein>
<gene>
    <name evidence="7" type="ORF">SAMN05444159_6357</name>
</gene>
<dbReference type="CDD" id="cd13553">
    <property type="entry name" value="PBP2_NrtA_CpmA_like"/>
    <property type="match status" value="1"/>
</dbReference>
<name>A0A1M7C1U4_9BRAD</name>
<dbReference type="Pfam" id="PF13379">
    <property type="entry name" value="NMT1_2"/>
    <property type="match status" value="1"/>
</dbReference>
<dbReference type="PANTHER" id="PTHR30024">
    <property type="entry name" value="ALIPHATIC SULFONATES-BINDING PROTEIN-RELATED"/>
    <property type="match status" value="1"/>
</dbReference>
<dbReference type="GO" id="GO:0012505">
    <property type="term" value="C:endomembrane system"/>
    <property type="evidence" value="ECO:0007669"/>
    <property type="project" value="UniProtKB-SubCell"/>
</dbReference>
<organism evidence="7 8">
    <name type="scientific">Bradyrhizobium lablabi</name>
    <dbReference type="NCBI Taxonomy" id="722472"/>
    <lineage>
        <taxon>Bacteria</taxon>
        <taxon>Pseudomonadati</taxon>
        <taxon>Pseudomonadota</taxon>
        <taxon>Alphaproteobacteria</taxon>
        <taxon>Hyphomicrobiales</taxon>
        <taxon>Nitrobacteraceae</taxon>
        <taxon>Bradyrhizobium</taxon>
    </lineage>
</organism>
<evidence type="ECO:0000256" key="4">
    <source>
        <dbReference type="ARBA" id="ARBA00022519"/>
    </source>
</evidence>
<proteinExistence type="predicted"/>
<keyword evidence="6" id="KW-0472">Membrane</keyword>
<sequence length="465" mass="51075">MSTFDDPFDASLNLSRSGCVCGQHRSADEHERAALALRCEPVAREEKSEERCYEGVVASAVMRAMFPKDAARRAFLKSVGASTALAAISQFFPLRTATEAFAEAGTPEKKDLKVGFIPITCATPIIMAAPLGFYAKHGLNVEVVKTAGWAVIRDKTLNKEYDAAHMLAPMPIAISLGLGANAIPFTVPAIENINGQGIALAMKHKDKRDPKDWKGMKFAIPFDYSMHNYLLRYYLAEHGLDPDTDVQLRSVPPPEMVANLRADNIDGFLAPDNICQRAIYDGVGFMHILSKEIWDGHPCCSFAASREFITTSPNSFAALTRAIVDATAYASKAENRKQIAEAIAPANYINAPVTVLEQVLTGTYADGLGGVKTDAKRVDFDPFPWQSFAVWMLTQMKRWGQIKGDVDYKQVAEQVYLATDTRKVMTEMGLAPPATSYKSFSVMGKSFDPEKPDDYLASFKIRKAS</sequence>
<dbReference type="EMBL" id="LT670844">
    <property type="protein sequence ID" value="SHL61133.1"/>
    <property type="molecule type" value="Genomic_DNA"/>
</dbReference>
<dbReference type="InterPro" id="IPR044527">
    <property type="entry name" value="NrtA/CpmA_ABC-bd_dom"/>
</dbReference>
<keyword evidence="4" id="KW-0997">Cell inner membrane</keyword>
<keyword evidence="2" id="KW-0813">Transport</keyword>
<evidence type="ECO:0000256" key="2">
    <source>
        <dbReference type="ARBA" id="ARBA00022448"/>
    </source>
</evidence>
<comment type="subcellular location">
    <subcellularLocation>
        <location evidence="1">Endomembrane system</location>
    </subcellularLocation>
</comment>
<evidence type="ECO:0000313" key="8">
    <source>
        <dbReference type="Proteomes" id="UP000189935"/>
    </source>
</evidence>
<dbReference type="AlphaFoldDB" id="A0A1M7C1U4"/>
<evidence type="ECO:0000256" key="5">
    <source>
        <dbReference type="ARBA" id="ARBA00022729"/>
    </source>
</evidence>
<dbReference type="Proteomes" id="UP000189935">
    <property type="component" value="Chromosome I"/>
</dbReference>
<evidence type="ECO:0000256" key="1">
    <source>
        <dbReference type="ARBA" id="ARBA00004308"/>
    </source>
</evidence>
<reference evidence="7 8" key="1">
    <citation type="submission" date="2016-11" db="EMBL/GenBank/DDBJ databases">
        <authorList>
            <person name="Jaros S."/>
            <person name="Januszkiewicz K."/>
            <person name="Wedrychowicz H."/>
        </authorList>
    </citation>
    <scope>NUCLEOTIDE SEQUENCE [LARGE SCALE GENOMIC DNA]</scope>
    <source>
        <strain evidence="7 8">GAS499</strain>
    </source>
</reference>
<dbReference type="RefSeq" id="WP_079543570.1">
    <property type="nucleotide sequence ID" value="NZ_LT670844.1"/>
</dbReference>
<evidence type="ECO:0000256" key="6">
    <source>
        <dbReference type="ARBA" id="ARBA00023136"/>
    </source>
</evidence>
<dbReference type="Gene3D" id="3.40.190.10">
    <property type="entry name" value="Periplasmic binding protein-like II"/>
    <property type="match status" value="2"/>
</dbReference>
<keyword evidence="5" id="KW-0732">Signal</keyword>
<keyword evidence="3" id="KW-1003">Cell membrane</keyword>